<dbReference type="CDD" id="cd09257">
    <property type="entry name" value="AP_muniscins_like_MHD"/>
    <property type="match status" value="1"/>
</dbReference>
<dbReference type="PaxDb" id="2850-Phatr43047"/>
<feature type="compositionally biased region" description="Basic and acidic residues" evidence="2">
    <location>
        <begin position="383"/>
        <end position="393"/>
    </location>
</feature>
<dbReference type="InterPro" id="IPR018808">
    <property type="entry name" value="Muniscin_C"/>
</dbReference>
<keyword evidence="5" id="KW-1185">Reference proteome</keyword>
<feature type="compositionally biased region" description="Basic and acidic residues" evidence="2">
    <location>
        <begin position="284"/>
        <end position="297"/>
    </location>
</feature>
<dbReference type="AlphaFoldDB" id="B7FQF9"/>
<dbReference type="OrthoDB" id="43280at2759"/>
<dbReference type="Proteomes" id="UP000000759">
    <property type="component" value="Chromosome 1"/>
</dbReference>
<feature type="compositionally biased region" description="Polar residues" evidence="2">
    <location>
        <begin position="300"/>
        <end position="327"/>
    </location>
</feature>
<dbReference type="GeneID" id="7196846"/>
<reference evidence="4 5" key="1">
    <citation type="journal article" date="2008" name="Nature">
        <title>The Phaeodactylum genome reveals the evolutionary history of diatom genomes.</title>
        <authorList>
            <person name="Bowler C."/>
            <person name="Allen A.E."/>
            <person name="Badger J.H."/>
            <person name="Grimwood J."/>
            <person name="Jabbari K."/>
            <person name="Kuo A."/>
            <person name="Maheswari U."/>
            <person name="Martens C."/>
            <person name="Maumus F."/>
            <person name="Otillar R.P."/>
            <person name="Rayko E."/>
            <person name="Salamov A."/>
            <person name="Vandepoele K."/>
            <person name="Beszteri B."/>
            <person name="Gruber A."/>
            <person name="Heijde M."/>
            <person name="Katinka M."/>
            <person name="Mock T."/>
            <person name="Valentin K."/>
            <person name="Verret F."/>
            <person name="Berges J.A."/>
            <person name="Brownlee C."/>
            <person name="Cadoret J.P."/>
            <person name="Chiovitti A."/>
            <person name="Choi C.J."/>
            <person name="Coesel S."/>
            <person name="De Martino A."/>
            <person name="Detter J.C."/>
            <person name="Durkin C."/>
            <person name="Falciatore A."/>
            <person name="Fournet J."/>
            <person name="Haruta M."/>
            <person name="Huysman M.J."/>
            <person name="Jenkins B.D."/>
            <person name="Jiroutova K."/>
            <person name="Jorgensen R.E."/>
            <person name="Joubert Y."/>
            <person name="Kaplan A."/>
            <person name="Kroger N."/>
            <person name="Kroth P.G."/>
            <person name="La Roche J."/>
            <person name="Lindquist E."/>
            <person name="Lommer M."/>
            <person name="Martin-Jezequel V."/>
            <person name="Lopez P.J."/>
            <person name="Lucas S."/>
            <person name="Mangogna M."/>
            <person name="McGinnis K."/>
            <person name="Medlin L.K."/>
            <person name="Montsant A."/>
            <person name="Oudot-Le Secq M.P."/>
            <person name="Napoli C."/>
            <person name="Obornik M."/>
            <person name="Parker M.S."/>
            <person name="Petit J.L."/>
            <person name="Porcel B.M."/>
            <person name="Poulsen N."/>
            <person name="Robison M."/>
            <person name="Rychlewski L."/>
            <person name="Rynearson T.A."/>
            <person name="Schmutz J."/>
            <person name="Shapiro H."/>
            <person name="Siaut M."/>
            <person name="Stanley M."/>
            <person name="Sussman M.R."/>
            <person name="Taylor A.R."/>
            <person name="Vardi A."/>
            <person name="von Dassow P."/>
            <person name="Vyverman W."/>
            <person name="Willis A."/>
            <person name="Wyrwicz L.S."/>
            <person name="Rokhsar D.S."/>
            <person name="Weissenbach J."/>
            <person name="Armbrust E.V."/>
            <person name="Green B.R."/>
            <person name="Van de Peer Y."/>
            <person name="Grigoriev I.V."/>
        </authorList>
    </citation>
    <scope>NUCLEOTIDE SEQUENCE [LARGE SCALE GENOMIC DNA]</scope>
    <source>
        <strain evidence="4 5">CCAP 1055/1</strain>
    </source>
</reference>
<dbReference type="RefSeq" id="XP_002176864.1">
    <property type="nucleotide sequence ID" value="XM_002176828.1"/>
</dbReference>
<organism evidence="4 5">
    <name type="scientific">Phaeodactylum tricornutum (strain CCAP 1055/1)</name>
    <dbReference type="NCBI Taxonomy" id="556484"/>
    <lineage>
        <taxon>Eukaryota</taxon>
        <taxon>Sar</taxon>
        <taxon>Stramenopiles</taxon>
        <taxon>Ochrophyta</taxon>
        <taxon>Bacillariophyta</taxon>
        <taxon>Bacillariophyceae</taxon>
        <taxon>Bacillariophycidae</taxon>
        <taxon>Naviculales</taxon>
        <taxon>Phaeodactylaceae</taxon>
        <taxon>Phaeodactylum</taxon>
    </lineage>
</organism>
<dbReference type="PANTHER" id="PTHR37769:SF1">
    <property type="entry name" value="OS08G0243900 PROTEIN"/>
    <property type="match status" value="1"/>
</dbReference>
<feature type="coiled-coil region" evidence="1">
    <location>
        <begin position="456"/>
        <end position="483"/>
    </location>
</feature>
<dbReference type="PROSITE" id="PS51072">
    <property type="entry name" value="MHD"/>
    <property type="match status" value="1"/>
</dbReference>
<dbReference type="SUPFAM" id="SSF49447">
    <property type="entry name" value="Second domain of Mu2 adaptin subunit (ap50) of ap2 adaptor"/>
    <property type="match status" value="1"/>
</dbReference>
<feature type="domain" description="MHD" evidence="3">
    <location>
        <begin position="407"/>
        <end position="664"/>
    </location>
</feature>
<evidence type="ECO:0000256" key="2">
    <source>
        <dbReference type="SAM" id="MobiDB-lite"/>
    </source>
</evidence>
<evidence type="ECO:0000313" key="4">
    <source>
        <dbReference type="EMBL" id="EEC51327.1"/>
    </source>
</evidence>
<evidence type="ECO:0000256" key="1">
    <source>
        <dbReference type="SAM" id="Coils"/>
    </source>
</evidence>
<gene>
    <name evidence="4" type="ORF">PHATRDRAFT_43047</name>
</gene>
<keyword evidence="1" id="KW-0175">Coiled coil</keyword>
<evidence type="ECO:0000259" key="3">
    <source>
        <dbReference type="PROSITE" id="PS51072"/>
    </source>
</evidence>
<feature type="region of interest" description="Disordered" evidence="2">
    <location>
        <begin position="265"/>
        <end position="340"/>
    </location>
</feature>
<dbReference type="Pfam" id="PF10291">
    <property type="entry name" value="muHD"/>
    <property type="match status" value="1"/>
</dbReference>
<dbReference type="EMBL" id="CM000605">
    <property type="protein sequence ID" value="EEC51327.1"/>
    <property type="molecule type" value="Genomic_DNA"/>
</dbReference>
<reference evidence="5" key="2">
    <citation type="submission" date="2008-08" db="EMBL/GenBank/DDBJ databases">
        <authorList>
            <consortium name="Diatom Consortium"/>
            <person name="Grigoriev I."/>
            <person name="Grimwood J."/>
            <person name="Kuo A."/>
            <person name="Otillar R.P."/>
            <person name="Salamov A."/>
            <person name="Detter J.C."/>
            <person name="Lindquist E."/>
            <person name="Shapiro H."/>
            <person name="Lucas S."/>
            <person name="Glavina del Rio T."/>
            <person name="Pitluck S."/>
            <person name="Rokhsar D."/>
            <person name="Bowler C."/>
        </authorList>
    </citation>
    <scope>GENOME REANNOTATION</scope>
    <source>
        <strain evidence="5">CCAP 1055/1</strain>
    </source>
</reference>
<proteinExistence type="predicted"/>
<feature type="region of interest" description="Disordered" evidence="2">
    <location>
        <begin position="366"/>
        <end position="394"/>
    </location>
</feature>
<dbReference type="InParanoid" id="B7FQF9"/>
<dbReference type="eggNOG" id="ENOG502SG2K">
    <property type="taxonomic scope" value="Eukaryota"/>
</dbReference>
<dbReference type="KEGG" id="pti:PHATRDRAFT_43047"/>
<accession>B7FQF9</accession>
<name>B7FQF9_PHATC</name>
<dbReference type="STRING" id="556484.B7FQF9"/>
<evidence type="ECO:0000313" key="5">
    <source>
        <dbReference type="Proteomes" id="UP000000759"/>
    </source>
</evidence>
<protein>
    <recommendedName>
        <fullName evidence="3">MHD domain-containing protein</fullName>
    </recommendedName>
</protein>
<dbReference type="InterPro" id="IPR036168">
    <property type="entry name" value="AP2_Mu_C_sf"/>
</dbReference>
<sequence>MQLLHSVIVPRHEFVSFSIVLGSESAGNVHTNMAEPVLISSALSTMSTGASIEALKELHLYIIATLKASVTSATNCSFAVSLISEAQVLFDTIQTFHPKCANGLGLHYRYLKGDTKNLAGLISLILPTSKGKLAVDVAGVLLTIGSSATLKWVLSTFLLLEDDSRKTNAMVACLSVTDSPDVLTGKSKASLMNMQRLSRRMSAIGGKPSTDHDGGQLSKEEKASLMIGFNSADSTRLMTERLRVLSASENNTFLRQYRMSAQERKAHLDLTGSNKSRFRRRKSDAKDPDFDGFEYKGLKSKNSVQGSPVQTFTQEGSTKRLSLTQSKNDSRTKPLGAPRGDVVASRRLSNFASALSSGWTSVHTQDEASNMYSGGRSQAQERAPIEKEQHQFDEEGSSVALDSVASQARVHVNIALNEDLSCSYKQSQLVSCAVEGVVQVQVITNDRKETPFFLFLKDVSSQVESLQENKKFANEVLKTLGNSSDDDFFDRKYSISVPQDESYFPILRYKCISELRPVPIRVQTRVKIDDGKCRVALQISSNPNNEAGLTDLTIIMGVPEEVIGESLATQPPGGVWNQSKRSVIWVVSELGDGEKFQLQVRFEVERNLVDAIFQPTFPVLVRCQCLFSQLSDIELEVREDPARSSAAMGMKIARRFRLSHRERP</sequence>
<dbReference type="Gene3D" id="2.60.40.1170">
    <property type="entry name" value="Mu homology domain, subdomain B"/>
    <property type="match status" value="2"/>
</dbReference>
<dbReference type="InterPro" id="IPR028565">
    <property type="entry name" value="MHD"/>
</dbReference>
<feature type="compositionally biased region" description="Polar residues" evidence="2">
    <location>
        <begin position="366"/>
        <end position="380"/>
    </location>
</feature>
<dbReference type="PANTHER" id="PTHR37769">
    <property type="entry name" value="OS08G0243900 PROTEIN"/>
    <property type="match status" value="1"/>
</dbReference>